<accession>A0A9P1C0U1</accession>
<dbReference type="AlphaFoldDB" id="A0A9P1C0U1"/>
<evidence type="ECO:0000313" key="1">
    <source>
        <dbReference type="EMBL" id="CAI3982058.1"/>
    </source>
</evidence>
<dbReference type="EMBL" id="CAMXCT020000680">
    <property type="protein sequence ID" value="CAL1135433.1"/>
    <property type="molecule type" value="Genomic_DNA"/>
</dbReference>
<sequence>MAEAPAIQLAEHARAILADDERLGFERNDPARECFKSLDEAGLRAPIPFSYGKVGDDERYPWLKPTDLVKALHQWNRLDIILPDENLASSEQSLRIVSLARIYSSPGDDSLGDIVTVGVGSACSRYFVTSSLVILQQFAILFPGTSVESRFSSMTALWLAYCKGRNEWIEELLQDEIVAELGEEDSRVPLIALATRSINSVFRHLYRAGAWLRSNEASTIADLGLTMLRAQNRLAELSLQRLQPRYPLHCKPHMLYHTFKFLKVLSETHHWCESPLVDATQIDESFVGVISRFSRRVSPRLTVHRTYDIYLASLRRHLVDDGD</sequence>
<name>A0A9P1C0U1_9DINO</name>
<dbReference type="EMBL" id="CAMXCT010000680">
    <property type="protein sequence ID" value="CAI3982058.1"/>
    <property type="molecule type" value="Genomic_DNA"/>
</dbReference>
<organism evidence="1">
    <name type="scientific">Cladocopium goreaui</name>
    <dbReference type="NCBI Taxonomy" id="2562237"/>
    <lineage>
        <taxon>Eukaryota</taxon>
        <taxon>Sar</taxon>
        <taxon>Alveolata</taxon>
        <taxon>Dinophyceae</taxon>
        <taxon>Suessiales</taxon>
        <taxon>Symbiodiniaceae</taxon>
        <taxon>Cladocopium</taxon>
    </lineage>
</organism>
<dbReference type="Proteomes" id="UP001152797">
    <property type="component" value="Unassembled WGS sequence"/>
</dbReference>
<keyword evidence="3" id="KW-1185">Reference proteome</keyword>
<reference evidence="2 3" key="2">
    <citation type="submission" date="2024-05" db="EMBL/GenBank/DDBJ databases">
        <authorList>
            <person name="Chen Y."/>
            <person name="Shah S."/>
            <person name="Dougan E. K."/>
            <person name="Thang M."/>
            <person name="Chan C."/>
        </authorList>
    </citation>
    <scope>NUCLEOTIDE SEQUENCE [LARGE SCALE GENOMIC DNA]</scope>
</reference>
<proteinExistence type="predicted"/>
<reference evidence="1" key="1">
    <citation type="submission" date="2022-10" db="EMBL/GenBank/DDBJ databases">
        <authorList>
            <person name="Chen Y."/>
            <person name="Dougan E. K."/>
            <person name="Chan C."/>
            <person name="Rhodes N."/>
            <person name="Thang M."/>
        </authorList>
    </citation>
    <scope>NUCLEOTIDE SEQUENCE</scope>
</reference>
<evidence type="ECO:0000313" key="2">
    <source>
        <dbReference type="EMBL" id="CAL4769370.1"/>
    </source>
</evidence>
<dbReference type="EMBL" id="CAMXCT030000680">
    <property type="protein sequence ID" value="CAL4769370.1"/>
    <property type="molecule type" value="Genomic_DNA"/>
</dbReference>
<gene>
    <name evidence="1" type="ORF">C1SCF055_LOCUS9797</name>
</gene>
<protein>
    <submittedName>
        <fullName evidence="1">Uncharacterized protein</fullName>
    </submittedName>
</protein>
<evidence type="ECO:0000313" key="3">
    <source>
        <dbReference type="Proteomes" id="UP001152797"/>
    </source>
</evidence>
<comment type="caution">
    <text evidence="1">The sequence shown here is derived from an EMBL/GenBank/DDBJ whole genome shotgun (WGS) entry which is preliminary data.</text>
</comment>